<dbReference type="GeneID" id="27359586"/>
<dbReference type="PANTHER" id="PTHR48081:SF8">
    <property type="entry name" value="ALPHA_BETA HYDROLASE FOLD-3 DOMAIN-CONTAINING PROTEIN-RELATED"/>
    <property type="match status" value="1"/>
</dbReference>
<evidence type="ECO:0000313" key="4">
    <source>
        <dbReference type="Proteomes" id="UP000053342"/>
    </source>
</evidence>
<dbReference type="InterPro" id="IPR050300">
    <property type="entry name" value="GDXG_lipolytic_enzyme"/>
</dbReference>
<feature type="domain" description="Alpha/beta hydrolase fold-3" evidence="2">
    <location>
        <begin position="104"/>
        <end position="315"/>
    </location>
</feature>
<proteinExistence type="predicted"/>
<dbReference type="InterPro" id="IPR029058">
    <property type="entry name" value="AB_hydrolase_fold"/>
</dbReference>
<accession>A0A0D2DCV3</accession>
<dbReference type="AlphaFoldDB" id="A0A0D2DCV3"/>
<dbReference type="RefSeq" id="XP_016260521.1">
    <property type="nucleotide sequence ID" value="XM_016408767.1"/>
</dbReference>
<dbReference type="GO" id="GO:0016787">
    <property type="term" value="F:hydrolase activity"/>
    <property type="evidence" value="ECO:0007669"/>
    <property type="project" value="UniProtKB-KW"/>
</dbReference>
<dbReference type="Pfam" id="PF07859">
    <property type="entry name" value="Abhydrolase_3"/>
    <property type="match status" value="1"/>
</dbReference>
<keyword evidence="1" id="KW-0378">Hydrolase</keyword>
<dbReference type="Proteomes" id="UP000053342">
    <property type="component" value="Unassembled WGS sequence"/>
</dbReference>
<keyword evidence="4" id="KW-1185">Reference proteome</keyword>
<evidence type="ECO:0000256" key="1">
    <source>
        <dbReference type="ARBA" id="ARBA00022801"/>
    </source>
</evidence>
<reference evidence="3 4" key="1">
    <citation type="submission" date="2015-01" db="EMBL/GenBank/DDBJ databases">
        <title>The Genome Sequence of Exophiala oligosperma CBS72588.</title>
        <authorList>
            <consortium name="The Broad Institute Genomics Platform"/>
            <person name="Cuomo C."/>
            <person name="de Hoog S."/>
            <person name="Gorbushina A."/>
            <person name="Stielow B."/>
            <person name="Teixiera M."/>
            <person name="Abouelleil A."/>
            <person name="Chapman S.B."/>
            <person name="Priest M."/>
            <person name="Young S.K."/>
            <person name="Wortman J."/>
            <person name="Nusbaum C."/>
            <person name="Birren B."/>
        </authorList>
    </citation>
    <scope>NUCLEOTIDE SEQUENCE [LARGE SCALE GENOMIC DNA]</scope>
    <source>
        <strain evidence="3 4">CBS 72588</strain>
    </source>
</reference>
<evidence type="ECO:0000313" key="3">
    <source>
        <dbReference type="EMBL" id="KIW40305.1"/>
    </source>
</evidence>
<dbReference type="EMBL" id="KN847338">
    <property type="protein sequence ID" value="KIW40305.1"/>
    <property type="molecule type" value="Genomic_DNA"/>
</dbReference>
<dbReference type="VEuPathDB" id="FungiDB:PV06_07512"/>
<dbReference type="SUPFAM" id="SSF53474">
    <property type="entry name" value="alpha/beta-Hydrolases"/>
    <property type="match status" value="1"/>
</dbReference>
<dbReference type="HOGENOM" id="CLU_012494_6_3_1"/>
<dbReference type="OrthoDB" id="408631at2759"/>
<gene>
    <name evidence="3" type="ORF">PV06_07512</name>
</gene>
<sequence length="340" mass="37503">MVQLAPSGPEWKGPLPTNGHLSEIDSEFAKFREEIDKNFTALWDLPMDEFKAAWLSSPVPLPDNAPQPGRDYEVLDQEAPVRDGTKIGIKIYRPLKTEPGTTLVVKAHGGGWVVGGHEVEEVENRFLAAKAGAVVVSVDYRMAPEFKYPYAINDCFDVLQWCKRNANELSIDPERIIVAGGSAGGNIAAVLAQKTRDEKVSGVVGQILNIPVTCHPKFFPSDRYPGGSYQQNKDASIVDAPKMFWFWEQYMPDPIPEAYASPLLANDLSGLPPALVQVAGLDPLRDEGLAYAEALKAAKVPVTLRTYKGLPHGFYMLPQLKQSSEYWMNSVDFVLSLSKK</sequence>
<name>A0A0D2DCV3_9EURO</name>
<dbReference type="Gene3D" id="3.40.50.1820">
    <property type="entry name" value="alpha/beta hydrolase"/>
    <property type="match status" value="1"/>
</dbReference>
<organism evidence="3 4">
    <name type="scientific">Exophiala oligosperma</name>
    <dbReference type="NCBI Taxonomy" id="215243"/>
    <lineage>
        <taxon>Eukaryota</taxon>
        <taxon>Fungi</taxon>
        <taxon>Dikarya</taxon>
        <taxon>Ascomycota</taxon>
        <taxon>Pezizomycotina</taxon>
        <taxon>Eurotiomycetes</taxon>
        <taxon>Chaetothyriomycetidae</taxon>
        <taxon>Chaetothyriales</taxon>
        <taxon>Herpotrichiellaceae</taxon>
        <taxon>Exophiala</taxon>
    </lineage>
</organism>
<evidence type="ECO:0000259" key="2">
    <source>
        <dbReference type="Pfam" id="PF07859"/>
    </source>
</evidence>
<dbReference type="STRING" id="215243.A0A0D2DCV3"/>
<dbReference type="InterPro" id="IPR013094">
    <property type="entry name" value="AB_hydrolase_3"/>
</dbReference>
<dbReference type="PANTHER" id="PTHR48081">
    <property type="entry name" value="AB HYDROLASE SUPERFAMILY PROTEIN C4A8.06C"/>
    <property type="match status" value="1"/>
</dbReference>
<protein>
    <recommendedName>
        <fullName evidence="2">Alpha/beta hydrolase fold-3 domain-containing protein</fullName>
    </recommendedName>
</protein>